<evidence type="ECO:0000313" key="2">
    <source>
        <dbReference type="Proteomes" id="UP001082899"/>
    </source>
</evidence>
<accession>A0ABT3ZS21</accession>
<dbReference type="SUPFAM" id="SSF53474">
    <property type="entry name" value="alpha/beta-Hydrolases"/>
    <property type="match status" value="1"/>
</dbReference>
<protein>
    <submittedName>
        <fullName evidence="1">Alpha/beta hydrolase fold domain-containing protein</fullName>
    </submittedName>
</protein>
<dbReference type="Gene3D" id="3.40.50.1820">
    <property type="entry name" value="alpha/beta hydrolase"/>
    <property type="match status" value="1"/>
</dbReference>
<comment type="caution">
    <text evidence="1">The sequence shown here is derived from an EMBL/GenBank/DDBJ whole genome shotgun (WGS) entry which is preliminary data.</text>
</comment>
<evidence type="ECO:0000313" key="1">
    <source>
        <dbReference type="EMBL" id="MCY0389010.1"/>
    </source>
</evidence>
<dbReference type="RefSeq" id="WP_267848910.1">
    <property type="nucleotide sequence ID" value="NZ_JAPMXC010000010.1"/>
</dbReference>
<sequence length="58" mass="6404">MTPLNALSHADLPPALEGTCDFDMLCDVGHAYAKKLAADGNTLTYMRTMPTFRTVLFR</sequence>
<proteinExistence type="predicted"/>
<reference evidence="1" key="1">
    <citation type="submission" date="2022-11" db="EMBL/GenBank/DDBJ databases">
        <title>Robbsia betulipollinis sp. nov., isolated from pollen of birch (Betula pendula).</title>
        <authorList>
            <person name="Shi H."/>
            <person name="Ambika Manirajan B."/>
            <person name="Ratering S."/>
            <person name="Geissler-Plaum R."/>
            <person name="Schnell S."/>
        </authorList>
    </citation>
    <scope>NUCLEOTIDE SEQUENCE</scope>
    <source>
        <strain evidence="1">Bb-Pol-6</strain>
    </source>
</reference>
<organism evidence="1 2">
    <name type="scientific">Robbsia betulipollinis</name>
    <dbReference type="NCBI Taxonomy" id="2981849"/>
    <lineage>
        <taxon>Bacteria</taxon>
        <taxon>Pseudomonadati</taxon>
        <taxon>Pseudomonadota</taxon>
        <taxon>Betaproteobacteria</taxon>
        <taxon>Burkholderiales</taxon>
        <taxon>Burkholderiaceae</taxon>
        <taxon>Robbsia</taxon>
    </lineage>
</organism>
<keyword evidence="2" id="KW-1185">Reference proteome</keyword>
<keyword evidence="1" id="KW-0378">Hydrolase</keyword>
<gene>
    <name evidence="1" type="ORF">OVY01_17805</name>
</gene>
<name>A0ABT3ZS21_9BURK</name>
<dbReference type="EMBL" id="JAPMXC010000010">
    <property type="protein sequence ID" value="MCY0389010.1"/>
    <property type="molecule type" value="Genomic_DNA"/>
</dbReference>
<dbReference type="InterPro" id="IPR029058">
    <property type="entry name" value="AB_hydrolase_fold"/>
</dbReference>
<dbReference type="GO" id="GO:0016787">
    <property type="term" value="F:hydrolase activity"/>
    <property type="evidence" value="ECO:0007669"/>
    <property type="project" value="UniProtKB-KW"/>
</dbReference>
<dbReference type="Proteomes" id="UP001082899">
    <property type="component" value="Unassembled WGS sequence"/>
</dbReference>